<evidence type="ECO:0000313" key="2">
    <source>
        <dbReference type="Proteomes" id="UP000053424"/>
    </source>
</evidence>
<dbReference type="EMBL" id="KN831777">
    <property type="protein sequence ID" value="KIM42556.1"/>
    <property type="molecule type" value="Genomic_DNA"/>
</dbReference>
<dbReference type="OrthoDB" id="2730545at2759"/>
<dbReference type="HOGENOM" id="CLU_045423_1_0_1"/>
<name>A0A0C3CG19_HEBCY</name>
<protein>
    <submittedName>
        <fullName evidence="1">Uncharacterized protein</fullName>
    </submittedName>
</protein>
<sequence>MQSLPYKICSPVPDRYLERIFFDATQPRTFPHSVLLELTVPRDKRHMDDSEMVYVHPQSQVYLDVNDNSRSVSLPPFRDTIRFPTRTAFLDSMIELYLDPPSGRMHTRRDTLLSVWMSYFLTYTLRNEPRVLPNGDLEQEHADVVESLKPENRQYFYNYVRCGIQNRLLLAKGRKEVLEKLGRYEEARRALILPTRGNPDLLAKRRAKREFEKERELADQK</sequence>
<reference evidence="1 2" key="1">
    <citation type="submission" date="2014-04" db="EMBL/GenBank/DDBJ databases">
        <authorList>
            <consortium name="DOE Joint Genome Institute"/>
            <person name="Kuo A."/>
            <person name="Gay G."/>
            <person name="Dore J."/>
            <person name="Kohler A."/>
            <person name="Nagy L.G."/>
            <person name="Floudas D."/>
            <person name="Copeland A."/>
            <person name="Barry K.W."/>
            <person name="Cichocki N."/>
            <person name="Veneault-Fourrey C."/>
            <person name="LaButti K."/>
            <person name="Lindquist E.A."/>
            <person name="Lipzen A."/>
            <person name="Lundell T."/>
            <person name="Morin E."/>
            <person name="Murat C."/>
            <person name="Sun H."/>
            <person name="Tunlid A."/>
            <person name="Henrissat B."/>
            <person name="Grigoriev I.V."/>
            <person name="Hibbett D.S."/>
            <person name="Martin F."/>
            <person name="Nordberg H.P."/>
            <person name="Cantor M.N."/>
            <person name="Hua S.X."/>
        </authorList>
    </citation>
    <scope>NUCLEOTIDE SEQUENCE [LARGE SCALE GENOMIC DNA]</scope>
    <source>
        <strain evidence="2">h7</strain>
    </source>
</reference>
<organism evidence="1 2">
    <name type="scientific">Hebeloma cylindrosporum</name>
    <dbReference type="NCBI Taxonomy" id="76867"/>
    <lineage>
        <taxon>Eukaryota</taxon>
        <taxon>Fungi</taxon>
        <taxon>Dikarya</taxon>
        <taxon>Basidiomycota</taxon>
        <taxon>Agaricomycotina</taxon>
        <taxon>Agaricomycetes</taxon>
        <taxon>Agaricomycetidae</taxon>
        <taxon>Agaricales</taxon>
        <taxon>Agaricineae</taxon>
        <taxon>Hymenogastraceae</taxon>
        <taxon>Hebeloma</taxon>
    </lineage>
</organism>
<reference evidence="2" key="2">
    <citation type="submission" date="2015-01" db="EMBL/GenBank/DDBJ databases">
        <title>Evolutionary Origins and Diversification of the Mycorrhizal Mutualists.</title>
        <authorList>
            <consortium name="DOE Joint Genome Institute"/>
            <consortium name="Mycorrhizal Genomics Consortium"/>
            <person name="Kohler A."/>
            <person name="Kuo A."/>
            <person name="Nagy L.G."/>
            <person name="Floudas D."/>
            <person name="Copeland A."/>
            <person name="Barry K.W."/>
            <person name="Cichocki N."/>
            <person name="Veneault-Fourrey C."/>
            <person name="LaButti K."/>
            <person name="Lindquist E.A."/>
            <person name="Lipzen A."/>
            <person name="Lundell T."/>
            <person name="Morin E."/>
            <person name="Murat C."/>
            <person name="Riley R."/>
            <person name="Ohm R."/>
            <person name="Sun H."/>
            <person name="Tunlid A."/>
            <person name="Henrissat B."/>
            <person name="Grigoriev I.V."/>
            <person name="Hibbett D.S."/>
            <person name="Martin F."/>
        </authorList>
    </citation>
    <scope>NUCLEOTIDE SEQUENCE [LARGE SCALE GENOMIC DNA]</scope>
    <source>
        <strain evidence="2">h7</strain>
    </source>
</reference>
<dbReference type="Proteomes" id="UP000053424">
    <property type="component" value="Unassembled WGS sequence"/>
</dbReference>
<accession>A0A0C3CG19</accession>
<keyword evidence="2" id="KW-1185">Reference proteome</keyword>
<gene>
    <name evidence="1" type="ORF">M413DRAFT_26596</name>
</gene>
<dbReference type="AlphaFoldDB" id="A0A0C3CG19"/>
<proteinExistence type="predicted"/>
<evidence type="ECO:0000313" key="1">
    <source>
        <dbReference type="EMBL" id="KIM42556.1"/>
    </source>
</evidence>